<evidence type="ECO:0000313" key="2">
    <source>
        <dbReference type="Proteomes" id="UP001562425"/>
    </source>
</evidence>
<protein>
    <submittedName>
        <fullName evidence="1">Uncharacterized protein</fullName>
    </submittedName>
</protein>
<proteinExistence type="predicted"/>
<organism evidence="1 2">
    <name type="scientific">Culex pipiens pipiens</name>
    <name type="common">Northern house mosquito</name>
    <dbReference type="NCBI Taxonomy" id="38569"/>
    <lineage>
        <taxon>Eukaryota</taxon>
        <taxon>Metazoa</taxon>
        <taxon>Ecdysozoa</taxon>
        <taxon>Arthropoda</taxon>
        <taxon>Hexapoda</taxon>
        <taxon>Insecta</taxon>
        <taxon>Pterygota</taxon>
        <taxon>Neoptera</taxon>
        <taxon>Endopterygota</taxon>
        <taxon>Diptera</taxon>
        <taxon>Nematocera</taxon>
        <taxon>Culicoidea</taxon>
        <taxon>Culicidae</taxon>
        <taxon>Culicinae</taxon>
        <taxon>Culicini</taxon>
        <taxon>Culex</taxon>
        <taxon>Culex</taxon>
    </lineage>
</organism>
<dbReference type="Proteomes" id="UP001562425">
    <property type="component" value="Unassembled WGS sequence"/>
</dbReference>
<accession>A0ABD1DCC3</accession>
<dbReference type="AlphaFoldDB" id="A0ABD1DCC3"/>
<gene>
    <name evidence="1" type="ORF">pipiens_001226</name>
</gene>
<reference evidence="1 2" key="1">
    <citation type="submission" date="2024-05" db="EMBL/GenBank/DDBJ databases">
        <title>Culex pipiens pipiens assembly and annotation.</title>
        <authorList>
            <person name="Alout H."/>
            <person name="Durand T."/>
        </authorList>
    </citation>
    <scope>NUCLEOTIDE SEQUENCE [LARGE SCALE GENOMIC DNA]</scope>
    <source>
        <strain evidence="1">HA-2024</strain>
        <tissue evidence="1">Whole body</tissue>
    </source>
</reference>
<comment type="caution">
    <text evidence="1">The sequence shown here is derived from an EMBL/GenBank/DDBJ whole genome shotgun (WGS) entry which is preliminary data.</text>
</comment>
<sequence>MAGASLFDTSQKSSPWIEVAIKCFRQVVLGDGRKAASKPPSTLARLRFRLPVCPCCICSSSYFDRPRTTASAADMSLIESGDNTSEATEVTALPHVHEKNTPTCVVGGGATAGPQCFQQAASFIKFPMQYSQFGPPSPAQIVNLMEQHDVTGKGSES</sequence>
<name>A0ABD1DCC3_CULPP</name>
<keyword evidence="2" id="KW-1185">Reference proteome</keyword>
<evidence type="ECO:0000313" key="1">
    <source>
        <dbReference type="EMBL" id="KAL1397308.1"/>
    </source>
</evidence>
<dbReference type="EMBL" id="JBEHCU010006354">
    <property type="protein sequence ID" value="KAL1397308.1"/>
    <property type="molecule type" value="Genomic_DNA"/>
</dbReference>